<dbReference type="InterPro" id="IPR013393">
    <property type="entry name" value="T3SS_HrpB4"/>
</dbReference>
<dbReference type="EMBL" id="JAPMXC010000001">
    <property type="protein sequence ID" value="MCY0387067.1"/>
    <property type="molecule type" value="Genomic_DNA"/>
</dbReference>
<dbReference type="RefSeq" id="WP_267846777.1">
    <property type="nucleotide sequence ID" value="NZ_JAPMXC010000001.1"/>
</dbReference>
<sequence length="247" mass="26415">MTVAIPFEIDDGGLSATRDAVESSLPASRAAVDDAAAVSSGRLPSSTYLDGVVAALREYESRLRHFSEGVSALPADMLSRVSTRDDSWIWLREALLPPRLGPVPPLAFVNAGERLGVAEPVLLRRALAVRALYARRSAVRRCIDRALLDQMRAAVGAQTLDALRRVAATDGETTLPLPEMLDAASLAQEGLWRLRRESAIAIPAIVSLVAMQLDGAAAPDGYPCEPGGSGERARFFARLPLLIPELP</sequence>
<dbReference type="Proteomes" id="UP001082899">
    <property type="component" value="Unassembled WGS sequence"/>
</dbReference>
<protein>
    <submittedName>
        <fullName evidence="1">Uncharacterized protein</fullName>
    </submittedName>
</protein>
<reference evidence="1" key="1">
    <citation type="submission" date="2022-11" db="EMBL/GenBank/DDBJ databases">
        <title>Robbsia betulipollinis sp. nov., isolated from pollen of birch (Betula pendula).</title>
        <authorList>
            <person name="Shi H."/>
            <person name="Ambika Manirajan B."/>
            <person name="Ratering S."/>
            <person name="Geissler-Plaum R."/>
            <person name="Schnell S."/>
        </authorList>
    </citation>
    <scope>NUCLEOTIDE SEQUENCE</scope>
    <source>
        <strain evidence="1">Bb-Pol-6</strain>
    </source>
</reference>
<keyword evidence="2" id="KW-1185">Reference proteome</keyword>
<dbReference type="Pfam" id="PF09502">
    <property type="entry name" value="HrpB4"/>
    <property type="match status" value="1"/>
</dbReference>
<gene>
    <name evidence="1" type="ORF">OVY01_07430</name>
</gene>
<comment type="caution">
    <text evidence="1">The sequence shown here is derived from an EMBL/GenBank/DDBJ whole genome shotgun (WGS) entry which is preliminary data.</text>
</comment>
<evidence type="ECO:0000313" key="2">
    <source>
        <dbReference type="Proteomes" id="UP001082899"/>
    </source>
</evidence>
<organism evidence="1 2">
    <name type="scientific">Robbsia betulipollinis</name>
    <dbReference type="NCBI Taxonomy" id="2981849"/>
    <lineage>
        <taxon>Bacteria</taxon>
        <taxon>Pseudomonadati</taxon>
        <taxon>Pseudomonadota</taxon>
        <taxon>Betaproteobacteria</taxon>
        <taxon>Burkholderiales</taxon>
        <taxon>Burkholderiaceae</taxon>
        <taxon>Robbsia</taxon>
    </lineage>
</organism>
<accession>A0ABT3ZKX6</accession>
<evidence type="ECO:0000313" key="1">
    <source>
        <dbReference type="EMBL" id="MCY0387067.1"/>
    </source>
</evidence>
<name>A0ABT3ZKX6_9BURK</name>
<proteinExistence type="predicted"/>